<proteinExistence type="predicted"/>
<organism evidence="1 2">
    <name type="scientific">Patagioenas fasciata monilis</name>
    <dbReference type="NCBI Taxonomy" id="372326"/>
    <lineage>
        <taxon>Eukaryota</taxon>
        <taxon>Metazoa</taxon>
        <taxon>Chordata</taxon>
        <taxon>Craniata</taxon>
        <taxon>Vertebrata</taxon>
        <taxon>Euteleostomi</taxon>
        <taxon>Archelosauria</taxon>
        <taxon>Archosauria</taxon>
        <taxon>Dinosauria</taxon>
        <taxon>Saurischia</taxon>
        <taxon>Theropoda</taxon>
        <taxon>Coelurosauria</taxon>
        <taxon>Aves</taxon>
        <taxon>Neognathae</taxon>
        <taxon>Neoaves</taxon>
        <taxon>Columbimorphae</taxon>
        <taxon>Columbiformes</taxon>
        <taxon>Columbidae</taxon>
        <taxon>Patagioenas</taxon>
    </lineage>
</organism>
<gene>
    <name evidence="1" type="ORF">AV530_011935</name>
</gene>
<reference evidence="1 2" key="1">
    <citation type="submission" date="2016-02" db="EMBL/GenBank/DDBJ databases">
        <title>Band-tailed pigeon sequencing and assembly.</title>
        <authorList>
            <person name="Soares A.E."/>
            <person name="Novak B.J."/>
            <person name="Rice E.S."/>
            <person name="O'Connell B."/>
            <person name="Chang D."/>
            <person name="Weber S."/>
            <person name="Shapiro B."/>
        </authorList>
    </citation>
    <scope>NUCLEOTIDE SEQUENCE [LARGE SCALE GENOMIC DNA]</scope>
    <source>
        <strain evidence="1">BTP2013</strain>
        <tissue evidence="1">Blood</tissue>
    </source>
</reference>
<sequence>MDPKEVLKSDIRCSVAWCSSPVNLLTDTTTVSHLLPCFQEHLQCYQLTVASMNTPFLDIYIFMLSCEGKDGKRNMFCFAFQFGDQMP</sequence>
<evidence type="ECO:0000313" key="1">
    <source>
        <dbReference type="EMBL" id="OPJ75771.1"/>
    </source>
</evidence>
<dbReference type="Proteomes" id="UP000190648">
    <property type="component" value="Unassembled WGS sequence"/>
</dbReference>
<accession>A0A1V4JUB8</accession>
<comment type="caution">
    <text evidence="1">The sequence shown here is derived from an EMBL/GenBank/DDBJ whole genome shotgun (WGS) entry which is preliminary data.</text>
</comment>
<keyword evidence="2" id="KW-1185">Reference proteome</keyword>
<name>A0A1V4JUB8_PATFA</name>
<evidence type="ECO:0000313" key="2">
    <source>
        <dbReference type="Proteomes" id="UP000190648"/>
    </source>
</evidence>
<dbReference type="EMBL" id="LSYS01006159">
    <property type="protein sequence ID" value="OPJ75771.1"/>
    <property type="molecule type" value="Genomic_DNA"/>
</dbReference>
<protein>
    <submittedName>
        <fullName evidence="1">Uncharacterized protein</fullName>
    </submittedName>
</protein>
<dbReference type="AlphaFoldDB" id="A0A1V4JUB8"/>